<accession>R0LHT3</accession>
<gene>
    <name evidence="1" type="ORF">Anapl_02816</name>
</gene>
<protein>
    <submittedName>
        <fullName evidence="1">Uncharacterized protein</fullName>
    </submittedName>
</protein>
<sequence length="300" mass="33687">MLLTGLFLNEDGGIKPFKYSQFSRIIYIWAVFSCMYLDSVFAQGIISQILDPRISPSLEEPVSCSKLPVKSIKIHTEVWLKNLHAWVWSETGLYASLSLVKIEVWMKQTMPKGSRHELAEVQHFRAKILPSARVREQQGSALCRQRDGGQVQTRAWITKEMHEDESGPSSSQEVSLQAGIQVTRCHGQVEMFGDVPMQGVIRSSPCAVQCRKTAEAELCARVPTLLYTGQAPDCSCVWLYTGVNTDQRAESLLRDAWVIQKEHLPSTVRTNQLLSGNFFFKSWKVKVHADCPADVASQNG</sequence>
<organism evidence="1 2">
    <name type="scientific">Anas platyrhynchos</name>
    <name type="common">Mallard</name>
    <name type="synonym">Anas boschas</name>
    <dbReference type="NCBI Taxonomy" id="8839"/>
    <lineage>
        <taxon>Eukaryota</taxon>
        <taxon>Metazoa</taxon>
        <taxon>Chordata</taxon>
        <taxon>Craniata</taxon>
        <taxon>Vertebrata</taxon>
        <taxon>Euteleostomi</taxon>
        <taxon>Archelosauria</taxon>
        <taxon>Archosauria</taxon>
        <taxon>Dinosauria</taxon>
        <taxon>Saurischia</taxon>
        <taxon>Theropoda</taxon>
        <taxon>Coelurosauria</taxon>
        <taxon>Aves</taxon>
        <taxon>Neognathae</taxon>
        <taxon>Galloanserae</taxon>
        <taxon>Anseriformes</taxon>
        <taxon>Anatidae</taxon>
        <taxon>Anatinae</taxon>
        <taxon>Anas</taxon>
    </lineage>
</organism>
<evidence type="ECO:0000313" key="2">
    <source>
        <dbReference type="Proteomes" id="UP000296049"/>
    </source>
</evidence>
<dbReference type="Proteomes" id="UP000296049">
    <property type="component" value="Unassembled WGS sequence"/>
</dbReference>
<evidence type="ECO:0000313" key="1">
    <source>
        <dbReference type="EMBL" id="EOA99882.1"/>
    </source>
</evidence>
<name>R0LHT3_ANAPL</name>
<proteinExistence type="predicted"/>
<dbReference type="EMBL" id="KB743260">
    <property type="protein sequence ID" value="EOA99882.1"/>
    <property type="molecule type" value="Genomic_DNA"/>
</dbReference>
<dbReference type="AlphaFoldDB" id="R0LHT3"/>
<reference evidence="2" key="1">
    <citation type="journal article" date="2013" name="Nat. Genet.">
        <title>The duck genome and transcriptome provide insight into an avian influenza virus reservoir species.</title>
        <authorList>
            <person name="Huang Y."/>
            <person name="Li Y."/>
            <person name="Burt D.W."/>
            <person name="Chen H."/>
            <person name="Zhang Y."/>
            <person name="Qian W."/>
            <person name="Kim H."/>
            <person name="Gan S."/>
            <person name="Zhao Y."/>
            <person name="Li J."/>
            <person name="Yi K."/>
            <person name="Feng H."/>
            <person name="Zhu P."/>
            <person name="Li B."/>
            <person name="Liu Q."/>
            <person name="Fairley S."/>
            <person name="Magor K.E."/>
            <person name="Du Z."/>
            <person name="Hu X."/>
            <person name="Goodman L."/>
            <person name="Tafer H."/>
            <person name="Vignal A."/>
            <person name="Lee T."/>
            <person name="Kim K.W."/>
            <person name="Sheng Z."/>
            <person name="An Y."/>
            <person name="Searle S."/>
            <person name="Herrero J."/>
            <person name="Groenen M.A."/>
            <person name="Crooijmans R.P."/>
            <person name="Faraut T."/>
            <person name="Cai Q."/>
            <person name="Webster R.G."/>
            <person name="Aldridge J.R."/>
            <person name="Warren W.C."/>
            <person name="Bartschat S."/>
            <person name="Kehr S."/>
            <person name="Marz M."/>
            <person name="Stadler P.F."/>
            <person name="Smith J."/>
            <person name="Kraus R.H."/>
            <person name="Zhao Y."/>
            <person name="Ren L."/>
            <person name="Fei J."/>
            <person name="Morisson M."/>
            <person name="Kaiser P."/>
            <person name="Griffin D.K."/>
            <person name="Rao M."/>
            <person name="Pitel F."/>
            <person name="Wang J."/>
            <person name="Li N."/>
        </authorList>
    </citation>
    <scope>NUCLEOTIDE SEQUENCE [LARGE SCALE GENOMIC DNA]</scope>
</reference>
<keyword evidence="2" id="KW-1185">Reference proteome</keyword>